<dbReference type="EMBL" id="FOOG01000035">
    <property type="protein sequence ID" value="SFG32758.1"/>
    <property type="molecule type" value="Genomic_DNA"/>
</dbReference>
<evidence type="ECO:0000313" key="3">
    <source>
        <dbReference type="Proteomes" id="UP000198897"/>
    </source>
</evidence>
<dbReference type="InterPro" id="IPR038186">
    <property type="entry name" value="CHAD_dom_sf"/>
</dbReference>
<dbReference type="InterPro" id="IPR007899">
    <property type="entry name" value="CHAD_dom"/>
</dbReference>
<reference evidence="3" key="1">
    <citation type="submission" date="2016-10" db="EMBL/GenBank/DDBJ databases">
        <authorList>
            <person name="Varghese N."/>
            <person name="Submissions S."/>
        </authorList>
    </citation>
    <scope>NUCLEOTIDE SEQUENCE [LARGE SCALE GENOMIC DNA]</scope>
    <source>
        <strain evidence="3">FP5</strain>
    </source>
</reference>
<dbReference type="InterPro" id="IPR007159">
    <property type="entry name" value="SpoVT-AbrB_dom"/>
</dbReference>
<dbReference type="GO" id="GO:0003677">
    <property type="term" value="F:DNA binding"/>
    <property type="evidence" value="ECO:0007669"/>
    <property type="project" value="InterPro"/>
</dbReference>
<protein>
    <submittedName>
        <fullName evidence="2">CHAD domain-containing protein</fullName>
    </submittedName>
</protein>
<dbReference type="Proteomes" id="UP000198897">
    <property type="component" value="Unassembled WGS sequence"/>
</dbReference>
<evidence type="ECO:0000259" key="1">
    <source>
        <dbReference type="PROSITE" id="PS51708"/>
    </source>
</evidence>
<dbReference type="PANTHER" id="PTHR39339:SF1">
    <property type="entry name" value="CHAD DOMAIN-CONTAINING PROTEIN"/>
    <property type="match status" value="1"/>
</dbReference>
<evidence type="ECO:0000313" key="2">
    <source>
        <dbReference type="EMBL" id="SFG32758.1"/>
    </source>
</evidence>
<dbReference type="Pfam" id="PF05235">
    <property type="entry name" value="CHAD"/>
    <property type="match status" value="1"/>
</dbReference>
<dbReference type="SUPFAM" id="SSF89447">
    <property type="entry name" value="AbrB/MazE/MraZ-like"/>
    <property type="match status" value="2"/>
</dbReference>
<dbReference type="RefSeq" id="WP_089753389.1">
    <property type="nucleotide sequence ID" value="NZ_FOOG01000035.1"/>
</dbReference>
<gene>
    <name evidence="2" type="ORF">SAMN05216353_13511</name>
</gene>
<dbReference type="SMART" id="SM00880">
    <property type="entry name" value="CHAD"/>
    <property type="match status" value="1"/>
</dbReference>
<dbReference type="Gene3D" id="2.10.260.10">
    <property type="match status" value="2"/>
</dbReference>
<keyword evidence="3" id="KW-1185">Reference proteome</keyword>
<dbReference type="Gene3D" id="1.40.20.10">
    <property type="entry name" value="CHAD domain"/>
    <property type="match status" value="1"/>
</dbReference>
<dbReference type="PROSITE" id="PS51708">
    <property type="entry name" value="CHAD"/>
    <property type="match status" value="1"/>
</dbReference>
<feature type="domain" description="CHAD" evidence="1">
    <location>
        <begin position="126"/>
        <end position="406"/>
    </location>
</feature>
<organism evidence="2 3">
    <name type="scientific">Halobacillus alkaliphilus</name>
    <dbReference type="NCBI Taxonomy" id="396056"/>
    <lineage>
        <taxon>Bacteria</taxon>
        <taxon>Bacillati</taxon>
        <taxon>Bacillota</taxon>
        <taxon>Bacilli</taxon>
        <taxon>Bacillales</taxon>
        <taxon>Bacillaceae</taxon>
        <taxon>Halobacillus</taxon>
    </lineage>
</organism>
<dbReference type="InterPro" id="IPR037914">
    <property type="entry name" value="SpoVT-AbrB_sf"/>
</dbReference>
<dbReference type="PANTHER" id="PTHR39339">
    <property type="entry name" value="SLR1444 PROTEIN"/>
    <property type="match status" value="1"/>
</dbReference>
<accession>A0A1I2QWY2</accession>
<name>A0A1I2QWY2_9BACI</name>
<sequence>MSGAFTRQIDKMGRLVIPKEIRDQLELSNQNLMLEPLSHKKGLKLSVTDEEGDSVKTLDSYGRLLIPADYRNELDWNQGKKIDVTFDHDYAVLQDQVQVCEICGSTDSLVSVKKKLVCEDCLGAGNEQVVDRWREYLQGLVDSYLEYCRLSLEQEDEESVHQARVHGRKIRAILEFIHVTTHPLVDCLNDAHKRLGKVRERDVFITEFEDRAEQSSKEQHEEVYRQLSDQVAKKRLKHQKKLKNKLPEIIDGAFVEQWEYFKDKELRYFVLPLQVNERTREFENSFVESIEKYLEVSSQQERTDEETLNTLHSVRIISKKIRYIHNALHTIYDSDYKEEAKYFKSFQRQLGEINDLKDWIELFNKYRDDIDSKKKHIKAINQALLDELSSLIEELNLQESIQYSRQ</sequence>
<proteinExistence type="predicted"/>
<dbReference type="AlphaFoldDB" id="A0A1I2QWY2"/>
<dbReference type="SMART" id="SM00966">
    <property type="entry name" value="SpoVT_AbrB"/>
    <property type="match status" value="2"/>
</dbReference>
<dbReference type="OrthoDB" id="2958798at2"/>